<gene>
    <name evidence="6" type="ORF">CBR_g72643</name>
</gene>
<proteinExistence type="predicted"/>
<sequence>MAFLSTTLLVSHMLIFHSREIAEPDFILNDDHLYFKTRVQVPFHPSILNSSMMVGEDSIEGSPTAMVSPYAASRRKGDGLPHALPSVDKQGDSQPLLPVSVHSWIPPDGRCRAQDAAVPGGTLHSHSLVWCPTRNRYLMMICGAGRLCNRLSCIMNHMVAATFLNRTLVFPLEELGLPFDILIDVPRIWRCLGPSTVISLKDFRTLRHGDDHVDVMRFFDGHNPSIAKGISVFQNVTGITIGKSEVVTARQKEQSSIEFFQQFSLDVEVLSVGELFGVSLSKEANAMQHGREPWTTSCKGSILQPHKVIVSVALNFIRTFLGSRYTGVHLRRGDFLKACGRSSCFYPLPQLAKCIRRQLEATKASELLFLATDAQEEEVEELIVLLERDRPPIKVVRLSSPGEGSLEKMPIRHWNRHLTEEQRQVPQVISLVELSICALAGSFFFSNYSTFSREIRRLRTAWRLSTSRDRPICGGEKADWAKGPAWWT</sequence>
<organism evidence="6 7">
    <name type="scientific">Chara braunii</name>
    <name type="common">Braun's stonewort</name>
    <dbReference type="NCBI Taxonomy" id="69332"/>
    <lineage>
        <taxon>Eukaryota</taxon>
        <taxon>Viridiplantae</taxon>
        <taxon>Streptophyta</taxon>
        <taxon>Charophyceae</taxon>
        <taxon>Charales</taxon>
        <taxon>Characeae</taxon>
        <taxon>Chara</taxon>
    </lineage>
</organism>
<evidence type="ECO:0000256" key="2">
    <source>
        <dbReference type="ARBA" id="ARBA00023253"/>
    </source>
</evidence>
<evidence type="ECO:0000256" key="3">
    <source>
        <dbReference type="ARBA" id="ARBA00023277"/>
    </source>
</evidence>
<dbReference type="PANTHER" id="PTHR13398:SF0">
    <property type="entry name" value="GDP-FUCOSE PROTEIN O-FUCOSYLTRANSFERASE 2"/>
    <property type="match status" value="1"/>
</dbReference>
<accession>A0A388KA06</accession>
<feature type="chain" id="PRO_5017283430" evidence="5">
    <location>
        <begin position="23"/>
        <end position="488"/>
    </location>
</feature>
<keyword evidence="5" id="KW-0732">Signal</keyword>
<dbReference type="Proteomes" id="UP000265515">
    <property type="component" value="Unassembled WGS sequence"/>
</dbReference>
<keyword evidence="7" id="KW-1185">Reference proteome</keyword>
<dbReference type="PANTHER" id="PTHR13398">
    <property type="entry name" value="GDP-FUCOSE PROTEIN O-FUCOSYLTRANSFERASE 2"/>
    <property type="match status" value="1"/>
</dbReference>
<dbReference type="Gramene" id="GBG66888">
    <property type="protein sequence ID" value="GBG66888"/>
    <property type="gene ID" value="CBR_g72643"/>
</dbReference>
<evidence type="ECO:0000256" key="5">
    <source>
        <dbReference type="SAM" id="SignalP"/>
    </source>
</evidence>
<dbReference type="EMBL" id="BFEA01000080">
    <property type="protein sequence ID" value="GBG66888.1"/>
    <property type="molecule type" value="Genomic_DNA"/>
</dbReference>
<evidence type="ECO:0000256" key="4">
    <source>
        <dbReference type="SAM" id="MobiDB-lite"/>
    </source>
</evidence>
<dbReference type="GO" id="GO:0006004">
    <property type="term" value="P:fucose metabolic process"/>
    <property type="evidence" value="ECO:0007669"/>
    <property type="project" value="UniProtKB-KW"/>
</dbReference>
<reference evidence="6 7" key="1">
    <citation type="journal article" date="2018" name="Cell">
        <title>The Chara Genome: Secondary Complexity and Implications for Plant Terrestrialization.</title>
        <authorList>
            <person name="Nishiyama T."/>
            <person name="Sakayama H."/>
            <person name="Vries J.D."/>
            <person name="Buschmann H."/>
            <person name="Saint-Marcoux D."/>
            <person name="Ullrich K.K."/>
            <person name="Haas F.B."/>
            <person name="Vanderstraeten L."/>
            <person name="Becker D."/>
            <person name="Lang D."/>
            <person name="Vosolsobe S."/>
            <person name="Rombauts S."/>
            <person name="Wilhelmsson P.K.I."/>
            <person name="Janitza P."/>
            <person name="Kern R."/>
            <person name="Heyl A."/>
            <person name="Rumpler F."/>
            <person name="Villalobos L.I.A.C."/>
            <person name="Clay J.M."/>
            <person name="Skokan R."/>
            <person name="Toyoda A."/>
            <person name="Suzuki Y."/>
            <person name="Kagoshima H."/>
            <person name="Schijlen E."/>
            <person name="Tajeshwar N."/>
            <person name="Catarino B."/>
            <person name="Hetherington A.J."/>
            <person name="Saltykova A."/>
            <person name="Bonnot C."/>
            <person name="Breuninger H."/>
            <person name="Symeonidi A."/>
            <person name="Radhakrishnan G.V."/>
            <person name="Van Nieuwerburgh F."/>
            <person name="Deforce D."/>
            <person name="Chang C."/>
            <person name="Karol K.G."/>
            <person name="Hedrich R."/>
            <person name="Ulvskov P."/>
            <person name="Glockner G."/>
            <person name="Delwiche C.F."/>
            <person name="Petrasek J."/>
            <person name="Van de Peer Y."/>
            <person name="Friml J."/>
            <person name="Beilby M."/>
            <person name="Dolan L."/>
            <person name="Kohara Y."/>
            <person name="Sugano S."/>
            <person name="Fujiyama A."/>
            <person name="Delaux P.-M."/>
            <person name="Quint M."/>
            <person name="TheiBen G."/>
            <person name="Hagemann M."/>
            <person name="Harholt J."/>
            <person name="Dunand C."/>
            <person name="Zachgo S."/>
            <person name="Langdale J."/>
            <person name="Maumus F."/>
            <person name="Straeten D.V.D."/>
            <person name="Gould S.B."/>
            <person name="Rensing S.A."/>
        </authorList>
    </citation>
    <scope>NUCLEOTIDE SEQUENCE [LARGE SCALE GENOMIC DNA]</scope>
    <source>
        <strain evidence="6 7">S276</strain>
    </source>
</reference>
<keyword evidence="1" id="KW-0808">Transferase</keyword>
<comment type="caution">
    <text evidence="6">The sequence shown here is derived from an EMBL/GenBank/DDBJ whole genome shotgun (WGS) entry which is preliminary data.</text>
</comment>
<dbReference type="OrthoDB" id="422368at2759"/>
<name>A0A388KA06_CHABU</name>
<feature type="signal peptide" evidence="5">
    <location>
        <begin position="1"/>
        <end position="22"/>
    </location>
</feature>
<protein>
    <submittedName>
        <fullName evidence="6">Uncharacterized protein</fullName>
    </submittedName>
</protein>
<dbReference type="InterPro" id="IPR045130">
    <property type="entry name" value="OFUT2-like"/>
</dbReference>
<dbReference type="GO" id="GO:0046922">
    <property type="term" value="F:peptide-O-fucosyltransferase activity"/>
    <property type="evidence" value="ECO:0007669"/>
    <property type="project" value="InterPro"/>
</dbReference>
<keyword evidence="3" id="KW-0119">Carbohydrate metabolism</keyword>
<dbReference type="AlphaFoldDB" id="A0A388KA06"/>
<evidence type="ECO:0000313" key="6">
    <source>
        <dbReference type="EMBL" id="GBG66888.1"/>
    </source>
</evidence>
<keyword evidence="2" id="KW-0294">Fucose metabolism</keyword>
<dbReference type="Gene3D" id="3.40.50.11350">
    <property type="match status" value="1"/>
</dbReference>
<feature type="region of interest" description="Disordered" evidence="4">
    <location>
        <begin position="73"/>
        <end position="93"/>
    </location>
</feature>
<evidence type="ECO:0000256" key="1">
    <source>
        <dbReference type="ARBA" id="ARBA00022679"/>
    </source>
</evidence>
<evidence type="ECO:0000313" key="7">
    <source>
        <dbReference type="Proteomes" id="UP000265515"/>
    </source>
</evidence>
<dbReference type="OMA" id="HKCKILI"/>